<proteinExistence type="predicted"/>
<evidence type="ECO:0000313" key="6">
    <source>
        <dbReference type="Proteomes" id="UP000262882"/>
    </source>
</evidence>
<feature type="signal peptide" evidence="3">
    <location>
        <begin position="1"/>
        <end position="24"/>
    </location>
</feature>
<dbReference type="Pfam" id="PF05593">
    <property type="entry name" value="RHS_repeat"/>
    <property type="match status" value="1"/>
</dbReference>
<organism evidence="5 6">
    <name type="scientific">Actinomadura spongiicola</name>
    <dbReference type="NCBI Taxonomy" id="2303421"/>
    <lineage>
        <taxon>Bacteria</taxon>
        <taxon>Bacillati</taxon>
        <taxon>Actinomycetota</taxon>
        <taxon>Actinomycetes</taxon>
        <taxon>Streptosporangiales</taxon>
        <taxon>Thermomonosporaceae</taxon>
        <taxon>Actinomadura</taxon>
    </lineage>
</organism>
<dbReference type="InterPro" id="IPR006530">
    <property type="entry name" value="YD"/>
</dbReference>
<feature type="compositionally biased region" description="Polar residues" evidence="2">
    <location>
        <begin position="1805"/>
        <end position="1817"/>
    </location>
</feature>
<feature type="compositionally biased region" description="Basic and acidic residues" evidence="2">
    <location>
        <begin position="33"/>
        <end position="45"/>
    </location>
</feature>
<feature type="chain" id="PRO_5038993889" evidence="3">
    <location>
        <begin position="25"/>
        <end position="2198"/>
    </location>
</feature>
<dbReference type="Gene3D" id="2.180.10.10">
    <property type="entry name" value="RHS repeat-associated core"/>
    <property type="match status" value="2"/>
</dbReference>
<dbReference type="EMBL" id="QVNQ01000002">
    <property type="protein sequence ID" value="RFS86085.1"/>
    <property type="molecule type" value="Genomic_DNA"/>
</dbReference>
<name>A0A372GL55_9ACTN</name>
<dbReference type="Pfam" id="PF25023">
    <property type="entry name" value="TEN_YD-shell"/>
    <property type="match status" value="1"/>
</dbReference>
<feature type="region of interest" description="Disordered" evidence="2">
    <location>
        <begin position="26"/>
        <end position="89"/>
    </location>
</feature>
<dbReference type="InterPro" id="IPR050708">
    <property type="entry name" value="T6SS_VgrG/RHS"/>
</dbReference>
<feature type="region of interest" description="Disordered" evidence="2">
    <location>
        <begin position="1043"/>
        <end position="1077"/>
    </location>
</feature>
<evidence type="ECO:0000313" key="5">
    <source>
        <dbReference type="EMBL" id="RFS86085.1"/>
    </source>
</evidence>
<dbReference type="PANTHER" id="PTHR32305">
    <property type="match status" value="1"/>
</dbReference>
<dbReference type="NCBIfam" id="TIGR03696">
    <property type="entry name" value="Rhs_assc_core"/>
    <property type="match status" value="1"/>
</dbReference>
<sequence length="2198" mass="237658">MRIVAAGLAVTLTAGLATAPAAQAGLPLSGRPEVTDRERRVDGKHLKVRPRAQDPATRSEPATRAAWPKPGTAELEASGRQAGRSGTSQGLVRAKGLPVALAAPGPAAGGAQAVPALKGQVKVAVLDRATARRAGVEGLMFTLAPAGQGASGRVGVRVDYAAFAQAFGGSYGTRLRLVQLPACVLSAPAKAECRTATPIPTLNDGETETLTADVNTDARNGPAVLAAVAAPEGPQGDYSATKLTASATWGTSGNTGDFNWSYPMRVVPVPSGLEPEIGLSYSSQSVDGRTVNTNSQPSWAGEGFDYWPGFIEQRYKACADDGAPKNNQGKSPGDLCWGYENATITWNGKGGELVKAADNTWRLKNDDGTRFEKLTSTETGNGDHEGEYWKVTTTDGTRYYFGLNRLPGFGSGGPETNSAWTVPVFGDDDREPCHKASFADSWCQQAWRWNLDMVVDPDDNAAIYIYEKEINHYGRNLKPADATPYTRGGYLKTIEYGLRGDNVFAGAPPARIVFDKAERCIPTDTFDCAPAKIKTNPEQWRDVPWDMNCDAGTRCEDGHGSTSPTFWSRYRLKKITTEYNRGSGWGYRSIDSWTLDHRWGAVTDERDLLLKEIQHTGKAGPTEADDIALPKVTFTHVPRANRVDQAGDGLPSYTRYRVDKIFDESGGELNITYSGQDCARTSLPKPESNTRRCYPLKWHLPDRTEPLTDWFNTYVVTGVVQRDRTGRAPDMATRYDYLGGAAWHFDDDDGLTREKNKTWSQWRGYDHVRVTAGSPDSPSTRTDSYYLRGMDGDRAGPDGGTKNVTVPDGEGGTIVDHNAWAGYKYRTVNYNGPSGDVVSKSVDTPWRHQTASRTRDWGTVTANLTGTARNRSFTAMDNGTWRETRVDNTFDTGGNGGTDVPVGRITMSDDLGDVTDPADDRCTRTTYKDNTSDWLLTYPNRVDSVAVKCSVTPDRKTKEDGQPGQVISDVRTSYDGNGWNTPPTRGNGTVVERLVAHDGTEPTYQRTVSTAYDRYGRQTAVTDAKGQVTTTTYTDQDGLTRRTRVTSPRTDPGDPSTAHTTVTDYEPAYGSPLTKTDPAGKRTDLAYDALGRVTKVWFPDRPKSRFTPSVEYSYQVQENKIVAIGARDLNAAGEQRPPTYTLYDGLLRPRQTQIHGPGGDKLVAETLYNSTGKPHRVYEPYYADGAPSPSLWGATTPSDIESQTEYTYDGLGRVTKQALIDGGGDGPQLWATTTGYGGGRVTVDPPTGGTPSVTYADARGQMTEVRHYHADSPTGDDYDVTRYTYAPGGQVKTVTGPVNSKATGDPTATWKSYYDQVGRKIKSNDPDKGVTTYAYDELDRLTTTTDARGQKVSTHYDPLGRVTRTTDGAGNVLTSNVYDTLAKGQLTSNTRRARDRSGAVSDYTSTVGGYDDLYRPTSTTVTIPGSEGVGTQFTYASTFNADGTLKTSTLPAAGDLPAETITHEYDDLARPTKLRSTLSSYVTGSTYSPTGKPLQYELSAGQKKAWLSYQYQDVTQRPSRLQVTREGATARPDLDSTYSYDDAGNIRQIADASPAGQDTQCFRYDHMRRLTDAWSQGGTGCPSGDAEPTIGGPAPYRFQYKYATDGSRTDEKQYYKNANGDVQTTTRSYKYASDPNVTGYTGHQLAEVAQTGGSPFSGAAGKETYAYDKTGNTTARTRTFTENGATTTRTQTFEYDTEGEISAISQQQTGKPEENHGFVYDADGQRLIKRDATGVTLYLPGMEVKLPTGATRPTATRYYAHAGQTIATRTAAAGVTFLAPDHQGTSLLTIGATGQVLAQRRSTPFGQERGTTGTWPTSMDKGFVGGTKDTTSLTHLGAREYDPNTGRFTTVDPEFDLGWPQSWNGYSYADNNVPTSADPTGTDGPLTGNTECYYANKNCDASPAPPTSGSPAPAPVKKKKKWWQKAAGGATNAFNGFVDGAVNSFTGIVAFPGQVSTSMAGATMMNHCASKGYGSACAATGKPPAPPEVHVPLGGDPKTKTYRVGKIVGEIIGIPTPGAIGLRGLRAAPKIPRLIKAIANNFRKKTPRDTADNAQPTLPAKVYEPGSPSRPGPDRSRQPDLPPGAGISPGEKLRPGRYEFIVREDGSLRAMHDDDLGRLGAGHASLADHGPVIMAGVFDVNKVGKIEFFQNFSGHYWPKQLPGHMDLEEISRAAFAKHGLPDPEPRAWKPFTRYPSSS</sequence>
<gene>
    <name evidence="5" type="ORF">D0T12_05490</name>
</gene>
<reference evidence="5 6" key="1">
    <citation type="submission" date="2018-08" db="EMBL/GenBank/DDBJ databases">
        <title>Actinomadura spongicola sp. nov., isolated from marine sponge Leucetta chagosensis.</title>
        <authorList>
            <person name="Li L."/>
            <person name="Lin H.W."/>
        </authorList>
    </citation>
    <scope>NUCLEOTIDE SEQUENCE [LARGE SCALE GENOMIC DNA]</scope>
    <source>
        <strain evidence="5 6">LHW52907</strain>
    </source>
</reference>
<dbReference type="Proteomes" id="UP000262882">
    <property type="component" value="Unassembled WGS sequence"/>
</dbReference>
<comment type="caution">
    <text evidence="5">The sequence shown here is derived from an EMBL/GenBank/DDBJ whole genome shotgun (WGS) entry which is preliminary data.</text>
</comment>
<protein>
    <submittedName>
        <fullName evidence="5">RHS repeat protein</fullName>
    </submittedName>
</protein>
<dbReference type="InterPro" id="IPR056823">
    <property type="entry name" value="TEN-like_YD-shell"/>
</dbReference>
<accession>A0A372GL55</accession>
<feature type="region of interest" description="Disordered" evidence="2">
    <location>
        <begin position="1805"/>
        <end position="1828"/>
    </location>
</feature>
<evidence type="ECO:0000256" key="3">
    <source>
        <dbReference type="SAM" id="SignalP"/>
    </source>
</evidence>
<feature type="domain" description="Teneurin-like YD-shell" evidence="4">
    <location>
        <begin position="1598"/>
        <end position="1872"/>
    </location>
</feature>
<dbReference type="InterPro" id="IPR031325">
    <property type="entry name" value="RHS_repeat"/>
</dbReference>
<keyword evidence="6" id="KW-1185">Reference proteome</keyword>
<keyword evidence="1" id="KW-0677">Repeat</keyword>
<feature type="region of interest" description="Disordered" evidence="2">
    <location>
        <begin position="953"/>
        <end position="988"/>
    </location>
</feature>
<dbReference type="InterPro" id="IPR022385">
    <property type="entry name" value="Rhs_assc_core"/>
</dbReference>
<feature type="region of interest" description="Disordered" evidence="2">
    <location>
        <begin position="885"/>
        <end position="912"/>
    </location>
</feature>
<evidence type="ECO:0000256" key="2">
    <source>
        <dbReference type="SAM" id="MobiDB-lite"/>
    </source>
</evidence>
<evidence type="ECO:0000259" key="4">
    <source>
        <dbReference type="Pfam" id="PF25023"/>
    </source>
</evidence>
<dbReference type="NCBIfam" id="TIGR01643">
    <property type="entry name" value="YD_repeat_2x"/>
    <property type="match status" value="2"/>
</dbReference>
<keyword evidence="3" id="KW-0732">Signal</keyword>
<evidence type="ECO:0000256" key="1">
    <source>
        <dbReference type="ARBA" id="ARBA00022737"/>
    </source>
</evidence>
<feature type="region of interest" description="Disordered" evidence="2">
    <location>
        <begin position="2045"/>
        <end position="2093"/>
    </location>
</feature>
<feature type="compositionally biased region" description="Polar residues" evidence="2">
    <location>
        <begin position="970"/>
        <end position="987"/>
    </location>
</feature>
<dbReference type="PANTHER" id="PTHR32305:SF17">
    <property type="entry name" value="TRNA NUCLEASE WAPA"/>
    <property type="match status" value="1"/>
</dbReference>